<dbReference type="EMBL" id="CM009749">
    <property type="protein sequence ID" value="PUZ75712.1"/>
    <property type="molecule type" value="Genomic_DNA"/>
</dbReference>
<evidence type="ECO:0000256" key="2">
    <source>
        <dbReference type="SAM" id="MobiDB-lite"/>
    </source>
</evidence>
<sequence>MDAYLTGLHPELWNIVCAGFDDLEDPNNLTPRDIRSIHRNAQATSVLLSSLSAEEYNKLIGLEIAKEIWDTLHIAHEGVSKVKKSKIDLLMAQLNRFVIKEGEGPKEMFDRLMVIVAFAPRNPTLVTLIREKKRFEQFSPSDVLGRILTHELMEMEIQQRKKFGELEAKMENLKVKEVALKANKSSKASTSSVSRPRSSKVEVESSSSDSSDDEDDSGSSGEIGDIALFMRKYKKGLKREGYMFTKRKFTNKKKRTCYKCGSTEHLIAESPLNNEEEKRHKKKSYKREDKTRNKKKQSYSGQAHIGHEWDSHDESSSEEGKKIATIAIKNKSSSPRLFTNLTDDEDSTTRFCLMAKGEKAKQFKLKTKSIPPPSDLSDIDSSDESSDDEINNLVSKMDKKSRNFIAKLVEELEKTQAILAKQEKLYITCKENLVSERSEVEALCLELDQAETIQVLVLPHQATLKDDLNALQEKNNALKNRKEELEEQYSILWDSTKHLPKASEISSASTSKGCDRCYKFDINAYAINLANMEAMKKEIARLNNIIASGCMDDASKKPKYIQEDIHSSRMVLVTRRVAKLVKGSL</sequence>
<evidence type="ECO:0008006" key="5">
    <source>
        <dbReference type="Google" id="ProtNLM"/>
    </source>
</evidence>
<evidence type="ECO:0000313" key="4">
    <source>
        <dbReference type="Proteomes" id="UP000244336"/>
    </source>
</evidence>
<keyword evidence="4" id="KW-1185">Reference proteome</keyword>
<feature type="region of interest" description="Disordered" evidence="2">
    <location>
        <begin position="184"/>
        <end position="222"/>
    </location>
</feature>
<accession>A0A2T7F6K3</accession>
<gene>
    <name evidence="3" type="ORF">GQ55_1G226800</name>
</gene>
<dbReference type="STRING" id="1504633.A0A2T7F6K3"/>
<dbReference type="Pfam" id="PF14223">
    <property type="entry name" value="Retrotran_gag_2"/>
    <property type="match status" value="1"/>
</dbReference>
<dbReference type="PANTHER" id="PTHR34676:SF17">
    <property type="entry name" value="OS06G0684500 PROTEIN"/>
    <property type="match status" value="1"/>
</dbReference>
<feature type="compositionally biased region" description="Acidic residues" evidence="2">
    <location>
        <begin position="377"/>
        <end position="389"/>
    </location>
</feature>
<protein>
    <recommendedName>
        <fullName evidence="5">CCHC-type domain-containing protein</fullName>
    </recommendedName>
</protein>
<evidence type="ECO:0000313" key="3">
    <source>
        <dbReference type="EMBL" id="PUZ75712.1"/>
    </source>
</evidence>
<organism evidence="3 4">
    <name type="scientific">Panicum hallii var. hallii</name>
    <dbReference type="NCBI Taxonomy" id="1504633"/>
    <lineage>
        <taxon>Eukaryota</taxon>
        <taxon>Viridiplantae</taxon>
        <taxon>Streptophyta</taxon>
        <taxon>Embryophyta</taxon>
        <taxon>Tracheophyta</taxon>
        <taxon>Spermatophyta</taxon>
        <taxon>Magnoliopsida</taxon>
        <taxon>Liliopsida</taxon>
        <taxon>Poales</taxon>
        <taxon>Poaceae</taxon>
        <taxon>PACMAD clade</taxon>
        <taxon>Panicoideae</taxon>
        <taxon>Panicodae</taxon>
        <taxon>Paniceae</taxon>
        <taxon>Panicinae</taxon>
        <taxon>Panicum</taxon>
        <taxon>Panicum sect. Panicum</taxon>
    </lineage>
</organism>
<evidence type="ECO:0000256" key="1">
    <source>
        <dbReference type="SAM" id="Coils"/>
    </source>
</evidence>
<feature type="compositionally biased region" description="Basic and acidic residues" evidence="2">
    <location>
        <begin position="305"/>
        <end position="320"/>
    </location>
</feature>
<dbReference type="AlphaFoldDB" id="A0A2T7F6K3"/>
<keyword evidence="1" id="KW-0175">Coiled coil</keyword>
<dbReference type="Proteomes" id="UP000244336">
    <property type="component" value="Chromosome 1"/>
</dbReference>
<feature type="compositionally biased region" description="Low complexity" evidence="2">
    <location>
        <begin position="185"/>
        <end position="196"/>
    </location>
</feature>
<feature type="coiled-coil region" evidence="1">
    <location>
        <begin position="461"/>
        <end position="488"/>
    </location>
</feature>
<reference evidence="3 4" key="1">
    <citation type="submission" date="2018-04" db="EMBL/GenBank/DDBJ databases">
        <title>WGS assembly of Panicum hallii var. hallii HAL2.</title>
        <authorList>
            <person name="Lovell J."/>
            <person name="Jenkins J."/>
            <person name="Lowry D."/>
            <person name="Mamidi S."/>
            <person name="Sreedasyam A."/>
            <person name="Weng X."/>
            <person name="Barry K."/>
            <person name="Bonette J."/>
            <person name="Campitelli B."/>
            <person name="Daum C."/>
            <person name="Gordon S."/>
            <person name="Gould B."/>
            <person name="Lipzen A."/>
            <person name="MacQueen A."/>
            <person name="Palacio-Mejia J."/>
            <person name="Plott C."/>
            <person name="Shakirov E."/>
            <person name="Shu S."/>
            <person name="Yoshinaga Y."/>
            <person name="Zane M."/>
            <person name="Rokhsar D."/>
            <person name="Grimwood J."/>
            <person name="Schmutz J."/>
            <person name="Juenger T."/>
        </authorList>
    </citation>
    <scope>NUCLEOTIDE SEQUENCE [LARGE SCALE GENOMIC DNA]</scope>
    <source>
        <strain evidence="4">cv. HAL2</strain>
    </source>
</reference>
<feature type="region of interest" description="Disordered" evidence="2">
    <location>
        <begin position="271"/>
        <end position="320"/>
    </location>
</feature>
<name>A0A2T7F6K3_9POAL</name>
<feature type="region of interest" description="Disordered" evidence="2">
    <location>
        <begin position="366"/>
        <end position="389"/>
    </location>
</feature>
<dbReference type="OrthoDB" id="785014at2759"/>
<proteinExistence type="predicted"/>
<dbReference type="Gramene" id="PUZ75712">
    <property type="protein sequence ID" value="PUZ75712"/>
    <property type="gene ID" value="GQ55_1G226800"/>
</dbReference>
<dbReference type="PANTHER" id="PTHR34676">
    <property type="entry name" value="DUF4219 DOMAIN-CONTAINING PROTEIN-RELATED"/>
    <property type="match status" value="1"/>
</dbReference>